<dbReference type="InterPro" id="IPR024731">
    <property type="entry name" value="NELL2-like_EGF"/>
</dbReference>
<dbReference type="PANTHER" id="PTHR24038:SF8">
    <property type="entry name" value="STABILIN-1"/>
    <property type="match status" value="1"/>
</dbReference>
<evidence type="ECO:0000256" key="3">
    <source>
        <dbReference type="ARBA" id="ARBA00023136"/>
    </source>
</evidence>
<keyword evidence="9" id="KW-1133">Transmembrane helix</keyword>
<dbReference type="GO" id="GO:0005540">
    <property type="term" value="F:hyaluronic acid binding"/>
    <property type="evidence" value="ECO:0007669"/>
    <property type="project" value="InterPro"/>
</dbReference>
<dbReference type="PROSITE" id="PS50963">
    <property type="entry name" value="LINK_2"/>
    <property type="match status" value="1"/>
</dbReference>
<dbReference type="InterPro" id="IPR016187">
    <property type="entry name" value="CTDL_fold"/>
</dbReference>
<dbReference type="FunFam" id="2.10.25.10:FF:000040">
    <property type="entry name" value="Stabilin 2"/>
    <property type="match status" value="1"/>
</dbReference>
<evidence type="ECO:0000259" key="10">
    <source>
        <dbReference type="PROSITE" id="PS50026"/>
    </source>
</evidence>
<protein>
    <recommendedName>
        <fullName evidence="14">Stabilin 2</fullName>
    </recommendedName>
</protein>
<feature type="disulfide bond" evidence="6">
    <location>
        <begin position="179"/>
        <end position="188"/>
    </location>
</feature>
<dbReference type="FunFam" id="3.10.100.10:FF:000001">
    <property type="entry name" value="Hyaluronan proteoglycan link protein 1"/>
    <property type="match status" value="1"/>
</dbReference>
<comment type="subcellular location">
    <subcellularLocation>
        <location evidence="1">Membrane</location>
        <topology evidence="1">Single-pass type I membrane protein</topology>
    </subcellularLocation>
</comment>
<proteinExistence type="predicted"/>
<dbReference type="Pfam" id="PF23106">
    <property type="entry name" value="EGF_Teneurin"/>
    <property type="match status" value="1"/>
</dbReference>
<dbReference type="STRING" id="109280.ENSHCOP00000024372"/>
<dbReference type="InterPro" id="IPR000538">
    <property type="entry name" value="Link_dom"/>
</dbReference>
<keyword evidence="5" id="KW-0325">Glycoprotein</keyword>
<evidence type="ECO:0000256" key="8">
    <source>
        <dbReference type="SAM" id="MobiDB-lite"/>
    </source>
</evidence>
<keyword evidence="9" id="KW-0812">Transmembrane</keyword>
<evidence type="ECO:0000313" key="12">
    <source>
        <dbReference type="Ensembl" id="ENSHCOP00000024372.1"/>
    </source>
</evidence>
<evidence type="ECO:0000256" key="2">
    <source>
        <dbReference type="ARBA" id="ARBA00022536"/>
    </source>
</evidence>
<evidence type="ECO:0000256" key="9">
    <source>
        <dbReference type="SAM" id="Phobius"/>
    </source>
</evidence>
<dbReference type="Pfam" id="PF00193">
    <property type="entry name" value="Xlink"/>
    <property type="match status" value="1"/>
</dbReference>
<keyword evidence="2 6" id="KW-0245">EGF-like domain</keyword>
<evidence type="ECO:0000259" key="11">
    <source>
        <dbReference type="PROSITE" id="PS50963"/>
    </source>
</evidence>
<accession>A0A3Q2YZ90</accession>
<dbReference type="Ensembl" id="ENSHCOT00000017517.1">
    <property type="protein sequence ID" value="ENSHCOP00000024372.1"/>
    <property type="gene ID" value="ENSHCOG00000013657.1"/>
</dbReference>
<dbReference type="PROSITE" id="PS01241">
    <property type="entry name" value="LINK_1"/>
    <property type="match status" value="1"/>
</dbReference>
<evidence type="ECO:0000256" key="1">
    <source>
        <dbReference type="ARBA" id="ARBA00004479"/>
    </source>
</evidence>
<feature type="transmembrane region" description="Helical" evidence="9">
    <location>
        <begin position="514"/>
        <end position="535"/>
    </location>
</feature>
<dbReference type="SMART" id="SM00445">
    <property type="entry name" value="LINK"/>
    <property type="match status" value="1"/>
</dbReference>
<keyword evidence="4 6" id="KW-1015">Disulfide bond</keyword>
<dbReference type="PROSITE" id="PS00022">
    <property type="entry name" value="EGF_1"/>
    <property type="match status" value="2"/>
</dbReference>
<reference evidence="12" key="2">
    <citation type="submission" date="2025-09" db="UniProtKB">
        <authorList>
            <consortium name="Ensembl"/>
        </authorList>
    </citation>
    <scope>IDENTIFICATION</scope>
</reference>
<evidence type="ECO:0000256" key="6">
    <source>
        <dbReference type="PROSITE-ProRule" id="PRU00076"/>
    </source>
</evidence>
<dbReference type="SMART" id="SM00180">
    <property type="entry name" value="EGF_Lam"/>
    <property type="match status" value="2"/>
</dbReference>
<feature type="domain" description="EGF-like" evidence="10">
    <location>
        <begin position="105"/>
        <end position="145"/>
    </location>
</feature>
<dbReference type="GO" id="GO:0007155">
    <property type="term" value="P:cell adhesion"/>
    <property type="evidence" value="ECO:0007669"/>
    <property type="project" value="InterPro"/>
</dbReference>
<evidence type="ECO:0000256" key="7">
    <source>
        <dbReference type="PROSITE-ProRule" id="PRU00323"/>
    </source>
</evidence>
<feature type="transmembrane region" description="Helical" evidence="9">
    <location>
        <begin position="555"/>
        <end position="572"/>
    </location>
</feature>
<feature type="disulfide bond" evidence="6">
    <location>
        <begin position="135"/>
        <end position="144"/>
    </location>
</feature>
<dbReference type="Gene3D" id="2.10.25.10">
    <property type="entry name" value="Laminin"/>
    <property type="match status" value="2"/>
</dbReference>
<dbReference type="PROSITE" id="PS01186">
    <property type="entry name" value="EGF_2"/>
    <property type="match status" value="3"/>
</dbReference>
<dbReference type="PANTHER" id="PTHR24038">
    <property type="entry name" value="STABILIN"/>
    <property type="match status" value="1"/>
</dbReference>
<feature type="disulfide bond" evidence="7">
    <location>
        <begin position="356"/>
        <end position="377"/>
    </location>
</feature>
<feature type="domain" description="Link" evidence="11">
    <location>
        <begin position="310"/>
        <end position="403"/>
    </location>
</feature>
<dbReference type="Proteomes" id="UP000264820">
    <property type="component" value="Unplaced"/>
</dbReference>
<dbReference type="AlphaFoldDB" id="A0A3Q2YZ90"/>
<evidence type="ECO:0000256" key="5">
    <source>
        <dbReference type="ARBA" id="ARBA00023180"/>
    </source>
</evidence>
<dbReference type="SMART" id="SM00181">
    <property type="entry name" value="EGF"/>
    <property type="match status" value="4"/>
</dbReference>
<sequence length="575" mass="62725">MCCVHTGPLWPLSLPSTLPHPTPGHGKTPPSFQPPMPKTEDVKYVAFQGRVESCLRSRSRYSLGYMRWSADLDNPLSPLRNIGCKRVCSFPGWVQKCCKNHYGRDCQVCPGGVESPCSGHGECSDGLRGTGKCNCPAGFQGDACEMCTPGRYGANCTACECGKQGICDEGMDGSGQCVCRPGWKGERCEIDLAPDLCGEYNGGCHQDANCTQMGLRVNCTCRSGYQGDGYSCDPINRCVEETNGGCSDFASCKFTGPNERECECLPGYVGNGIQCLDKVVPPVDRCLEDNGGCSPLATCKDLHYHANTAGVFHVRSPEGKYKMNFSQADAACQAEGGVLANLTQLGDAQQLGMHLCVAGWMEGGKVGYPTRYPSMRCGENHVGVVLYKDPVDQSSTYDAYCYRLSDVDCKCTDGFDGDGIFCNGVLINVLGSYSNFTVFYKVNAKLLFFFPHWYLEPLLEIIPEWSVFWSSWLPARFAEVPLSGRLMCVRIFLWWPIQAPRHASRGHAHSSGTVSAILVSLLLTGVAAGIGYYVFKHKTDAFRFQYFKVRRTRAYTGVGLVGLSIVAAALLVEDT</sequence>
<feature type="disulfide bond" evidence="7">
    <location>
        <begin position="332"/>
        <end position="401"/>
    </location>
</feature>
<feature type="domain" description="EGF-like" evidence="10">
    <location>
        <begin position="193"/>
        <end position="233"/>
    </location>
</feature>
<comment type="caution">
    <text evidence="6">Lacks conserved residue(s) required for the propagation of feature annotation.</text>
</comment>
<feature type="region of interest" description="Disordered" evidence="8">
    <location>
        <begin position="15"/>
        <end position="37"/>
    </location>
</feature>
<evidence type="ECO:0000313" key="13">
    <source>
        <dbReference type="Proteomes" id="UP000264820"/>
    </source>
</evidence>
<dbReference type="GeneTree" id="ENSGT00940000157928"/>
<dbReference type="Gene3D" id="3.10.100.10">
    <property type="entry name" value="Mannose-Binding Protein A, subunit A"/>
    <property type="match status" value="1"/>
</dbReference>
<dbReference type="Gene3D" id="2.170.300.10">
    <property type="entry name" value="Tie2 ligand-binding domain superfamily"/>
    <property type="match status" value="1"/>
</dbReference>
<keyword evidence="13" id="KW-1185">Reference proteome</keyword>
<dbReference type="InterPro" id="IPR016186">
    <property type="entry name" value="C-type_lectin-like/link_sf"/>
</dbReference>
<feature type="domain" description="EGF-like" evidence="10">
    <location>
        <begin position="234"/>
        <end position="276"/>
    </location>
</feature>
<dbReference type="PROSITE" id="PS01248">
    <property type="entry name" value="EGF_LAM_1"/>
    <property type="match status" value="1"/>
</dbReference>
<dbReference type="PRINTS" id="PR01265">
    <property type="entry name" value="LINKMODULE"/>
</dbReference>
<dbReference type="InterPro" id="IPR002049">
    <property type="entry name" value="LE_dom"/>
</dbReference>
<dbReference type="OMA" id="CEIDLAP"/>
<dbReference type="Pfam" id="PF12947">
    <property type="entry name" value="EGF_3"/>
    <property type="match status" value="2"/>
</dbReference>
<organism evidence="12 13">
    <name type="scientific">Hippocampus comes</name>
    <name type="common">Tiger tail seahorse</name>
    <dbReference type="NCBI Taxonomy" id="109280"/>
    <lineage>
        <taxon>Eukaryota</taxon>
        <taxon>Metazoa</taxon>
        <taxon>Chordata</taxon>
        <taxon>Craniata</taxon>
        <taxon>Vertebrata</taxon>
        <taxon>Euteleostomi</taxon>
        <taxon>Actinopterygii</taxon>
        <taxon>Neopterygii</taxon>
        <taxon>Teleostei</taxon>
        <taxon>Neoteleostei</taxon>
        <taxon>Acanthomorphata</taxon>
        <taxon>Syngnathiaria</taxon>
        <taxon>Syngnathiformes</taxon>
        <taxon>Syngnathoidei</taxon>
        <taxon>Syngnathidae</taxon>
        <taxon>Hippocampus</taxon>
    </lineage>
</organism>
<evidence type="ECO:0008006" key="14">
    <source>
        <dbReference type="Google" id="ProtNLM"/>
    </source>
</evidence>
<evidence type="ECO:0000256" key="4">
    <source>
        <dbReference type="ARBA" id="ARBA00023157"/>
    </source>
</evidence>
<dbReference type="PROSITE" id="PS50026">
    <property type="entry name" value="EGF_3"/>
    <property type="match status" value="4"/>
</dbReference>
<dbReference type="GO" id="GO:0016020">
    <property type="term" value="C:membrane"/>
    <property type="evidence" value="ECO:0007669"/>
    <property type="project" value="UniProtKB-SubCell"/>
</dbReference>
<dbReference type="InterPro" id="IPR000742">
    <property type="entry name" value="EGF"/>
</dbReference>
<dbReference type="SUPFAM" id="SSF56436">
    <property type="entry name" value="C-type lectin-like"/>
    <property type="match status" value="1"/>
</dbReference>
<reference evidence="12" key="1">
    <citation type="submission" date="2025-08" db="UniProtKB">
        <authorList>
            <consortium name="Ensembl"/>
        </authorList>
    </citation>
    <scope>IDENTIFICATION</scope>
</reference>
<feature type="compositionally biased region" description="Low complexity" evidence="8">
    <location>
        <begin position="15"/>
        <end position="30"/>
    </location>
</feature>
<feature type="domain" description="EGF-like" evidence="10">
    <location>
        <begin position="152"/>
        <end position="189"/>
    </location>
</feature>
<name>A0A3Q2YZ90_HIPCM</name>
<keyword evidence="3 9" id="KW-0472">Membrane</keyword>